<feature type="region of interest" description="Disordered" evidence="1">
    <location>
        <begin position="1"/>
        <end position="96"/>
    </location>
</feature>
<protein>
    <submittedName>
        <fullName evidence="2">Uncharacterized protein</fullName>
    </submittedName>
</protein>
<sequence>MGRRNVVSSKPIPSATTAFRILPQPTTDATTTSSPTTTPTSTSMSTTAAKGARAARPSSTATTTTVATHRRFRKGNRYKSSHLNQKHLPNRIRYLL</sequence>
<feature type="compositionally biased region" description="Basic residues" evidence="1">
    <location>
        <begin position="68"/>
        <end position="90"/>
    </location>
</feature>
<reference evidence="2" key="2">
    <citation type="journal article" date="2015" name="Data Brief">
        <title>Shoot transcriptome of the giant reed, Arundo donax.</title>
        <authorList>
            <person name="Barrero R.A."/>
            <person name="Guerrero F.D."/>
            <person name="Moolhuijzen P."/>
            <person name="Goolsby J.A."/>
            <person name="Tidwell J."/>
            <person name="Bellgard S.E."/>
            <person name="Bellgard M.I."/>
        </authorList>
    </citation>
    <scope>NUCLEOTIDE SEQUENCE</scope>
    <source>
        <tissue evidence="2">Shoot tissue taken approximately 20 cm above the soil surface</tissue>
    </source>
</reference>
<proteinExistence type="predicted"/>
<evidence type="ECO:0000256" key="1">
    <source>
        <dbReference type="SAM" id="MobiDB-lite"/>
    </source>
</evidence>
<dbReference type="AlphaFoldDB" id="A0A0A8YH52"/>
<evidence type="ECO:0000313" key="2">
    <source>
        <dbReference type="EMBL" id="JAD24700.1"/>
    </source>
</evidence>
<organism evidence="2">
    <name type="scientific">Arundo donax</name>
    <name type="common">Giant reed</name>
    <name type="synonym">Donax arundinaceus</name>
    <dbReference type="NCBI Taxonomy" id="35708"/>
    <lineage>
        <taxon>Eukaryota</taxon>
        <taxon>Viridiplantae</taxon>
        <taxon>Streptophyta</taxon>
        <taxon>Embryophyta</taxon>
        <taxon>Tracheophyta</taxon>
        <taxon>Spermatophyta</taxon>
        <taxon>Magnoliopsida</taxon>
        <taxon>Liliopsida</taxon>
        <taxon>Poales</taxon>
        <taxon>Poaceae</taxon>
        <taxon>PACMAD clade</taxon>
        <taxon>Arundinoideae</taxon>
        <taxon>Arundineae</taxon>
        <taxon>Arundo</taxon>
    </lineage>
</organism>
<name>A0A0A8YH52_ARUDO</name>
<feature type="compositionally biased region" description="Low complexity" evidence="1">
    <location>
        <begin position="25"/>
        <end position="67"/>
    </location>
</feature>
<dbReference type="EMBL" id="GBRH01273195">
    <property type="protein sequence ID" value="JAD24700.1"/>
    <property type="molecule type" value="Transcribed_RNA"/>
</dbReference>
<reference evidence="2" key="1">
    <citation type="submission" date="2014-09" db="EMBL/GenBank/DDBJ databases">
        <authorList>
            <person name="Magalhaes I.L.F."/>
            <person name="Oliveira U."/>
            <person name="Santos F.R."/>
            <person name="Vidigal T.H.D.A."/>
            <person name="Brescovit A.D."/>
            <person name="Santos A.J."/>
        </authorList>
    </citation>
    <scope>NUCLEOTIDE SEQUENCE</scope>
    <source>
        <tissue evidence="2">Shoot tissue taken approximately 20 cm above the soil surface</tissue>
    </source>
</reference>
<accession>A0A0A8YH52</accession>